<dbReference type="InterPro" id="IPR000182">
    <property type="entry name" value="GNAT_dom"/>
</dbReference>
<sequence>MSFAQVTERLVLRSWREEDVDAFEQACNTPAVMRYLGGLQTRDQIEAAVARIRACEAEHGYCFWAVERRADRGFLGFCGLKPLNAPGAPQRMQAEPEIGWRLREDTWGQGYAKEAARAALDLAFSRFGMRQVYAITMTENAPSWGLMRRLGMAARPQLDFDMPGYGRHVTYRIGSDEWTG</sequence>
<dbReference type="Pfam" id="PF13302">
    <property type="entry name" value="Acetyltransf_3"/>
    <property type="match status" value="1"/>
</dbReference>
<dbReference type="Gene3D" id="3.40.630.30">
    <property type="match status" value="1"/>
</dbReference>
<dbReference type="InterPro" id="IPR016181">
    <property type="entry name" value="Acyl_CoA_acyltransferase"/>
</dbReference>
<dbReference type="PANTHER" id="PTHR43792:SF1">
    <property type="entry name" value="N-ACETYLTRANSFERASE DOMAIN-CONTAINING PROTEIN"/>
    <property type="match status" value="1"/>
</dbReference>
<gene>
    <name evidence="2" type="ORF">GON01_10290</name>
</gene>
<name>A0A6I4J143_9SPHN</name>
<organism evidence="2 3">
    <name type="scientific">Sphingomonas horti</name>
    <dbReference type="NCBI Taxonomy" id="2682842"/>
    <lineage>
        <taxon>Bacteria</taxon>
        <taxon>Pseudomonadati</taxon>
        <taxon>Pseudomonadota</taxon>
        <taxon>Alphaproteobacteria</taxon>
        <taxon>Sphingomonadales</taxon>
        <taxon>Sphingomonadaceae</taxon>
        <taxon>Sphingomonas</taxon>
    </lineage>
</organism>
<dbReference type="GO" id="GO:0016747">
    <property type="term" value="F:acyltransferase activity, transferring groups other than amino-acyl groups"/>
    <property type="evidence" value="ECO:0007669"/>
    <property type="project" value="InterPro"/>
</dbReference>
<dbReference type="PANTHER" id="PTHR43792">
    <property type="entry name" value="GNAT FAMILY, PUTATIVE (AFU_ORTHOLOGUE AFUA_3G00765)-RELATED-RELATED"/>
    <property type="match status" value="1"/>
</dbReference>
<proteinExistence type="predicted"/>
<dbReference type="SUPFAM" id="SSF55729">
    <property type="entry name" value="Acyl-CoA N-acyltransferases (Nat)"/>
    <property type="match status" value="1"/>
</dbReference>
<evidence type="ECO:0000313" key="2">
    <source>
        <dbReference type="EMBL" id="MVO78319.1"/>
    </source>
</evidence>
<keyword evidence="2" id="KW-0808">Transferase</keyword>
<dbReference type="RefSeq" id="WP_157027282.1">
    <property type="nucleotide sequence ID" value="NZ_WQMS01000013.1"/>
</dbReference>
<protein>
    <submittedName>
        <fullName evidence="2">GNAT family N-acetyltransferase</fullName>
    </submittedName>
</protein>
<dbReference type="AlphaFoldDB" id="A0A6I4J143"/>
<feature type="domain" description="N-acetyltransferase" evidence="1">
    <location>
        <begin position="10"/>
        <end position="176"/>
    </location>
</feature>
<keyword evidence="3" id="KW-1185">Reference proteome</keyword>
<comment type="caution">
    <text evidence="2">The sequence shown here is derived from an EMBL/GenBank/DDBJ whole genome shotgun (WGS) entry which is preliminary data.</text>
</comment>
<dbReference type="PROSITE" id="PS51186">
    <property type="entry name" value="GNAT"/>
    <property type="match status" value="1"/>
</dbReference>
<evidence type="ECO:0000313" key="3">
    <source>
        <dbReference type="Proteomes" id="UP000441389"/>
    </source>
</evidence>
<reference evidence="2 3" key="1">
    <citation type="submission" date="2019-12" db="EMBL/GenBank/DDBJ databases">
        <authorList>
            <person name="Huq M.A."/>
        </authorList>
    </citation>
    <scope>NUCLEOTIDE SEQUENCE [LARGE SCALE GENOMIC DNA]</scope>
    <source>
        <strain evidence="2 3">MAH-20</strain>
    </source>
</reference>
<dbReference type="InterPro" id="IPR051531">
    <property type="entry name" value="N-acetyltransferase"/>
</dbReference>
<dbReference type="Proteomes" id="UP000441389">
    <property type="component" value="Unassembled WGS sequence"/>
</dbReference>
<evidence type="ECO:0000259" key="1">
    <source>
        <dbReference type="PROSITE" id="PS51186"/>
    </source>
</evidence>
<accession>A0A6I4J143</accession>
<dbReference type="EMBL" id="WQMS01000013">
    <property type="protein sequence ID" value="MVO78319.1"/>
    <property type="molecule type" value="Genomic_DNA"/>
</dbReference>